<comment type="function">
    <text evidence="4">Enhances distal genes transcription elongation in a specialized subset of operons that encode extracytoplasmic components. RfaH is recruited into a multi-component RNA polymerase complex by the ops element, which is a short conserved DNA sequence located downstream of the main promoter of these operons. Once bound, RfaH suppresses pausing and inhibits Rho-dependent and intrinsic termination at a subset of sites. Termination signals are bypassed, which allows complete synthesis of long RNA chains.</text>
</comment>
<dbReference type="InterPro" id="IPR006645">
    <property type="entry name" value="NGN-like_dom"/>
</dbReference>
<dbReference type="GO" id="GO:0005829">
    <property type="term" value="C:cytosol"/>
    <property type="evidence" value="ECO:0007669"/>
    <property type="project" value="TreeGrafter"/>
</dbReference>
<dbReference type="Gene3D" id="3.30.70.940">
    <property type="entry name" value="NusG, N-terminal domain"/>
    <property type="match status" value="1"/>
</dbReference>
<dbReference type="KEGG" id="eae:EAE_08030"/>
<gene>
    <name evidence="4 6" type="primary">rfaH</name>
    <name evidence="6" type="ordered locus">EAE_08030</name>
</gene>
<keyword evidence="1 4" id="KW-0889">Transcription antitermination</keyword>
<sequence>MQAWYLLYCKRGQLQRAQEHLERQAVNCLMPTIALEKIIRGKRTTVSEPLFPNYLFVEFDPEIIHTTTISATRGVNSFVRFGAQPAVVPSEVIHQLSIYKPEGITDPETPHEGDSVLITDGAFEGLQAIFTEPDGEARSMLLLNLLNKQVLQSVKNTDFYKI</sequence>
<dbReference type="GeneID" id="93314662"/>
<dbReference type="InterPro" id="IPR043425">
    <property type="entry name" value="NusG-like"/>
</dbReference>
<dbReference type="SUPFAM" id="SSF82679">
    <property type="entry name" value="N-utilization substance G protein NusG, N-terminal domain"/>
    <property type="match status" value="1"/>
</dbReference>
<evidence type="ECO:0000313" key="7">
    <source>
        <dbReference type="Proteomes" id="UP000008881"/>
    </source>
</evidence>
<evidence type="ECO:0000256" key="4">
    <source>
        <dbReference type="HAMAP-Rule" id="MF_00951"/>
    </source>
</evidence>
<evidence type="ECO:0000256" key="1">
    <source>
        <dbReference type="ARBA" id="ARBA00022814"/>
    </source>
</evidence>
<dbReference type="NCBIfam" id="NF006534">
    <property type="entry name" value="PRK09014.1"/>
    <property type="match status" value="1"/>
</dbReference>
<dbReference type="eggNOG" id="COG0250">
    <property type="taxonomic scope" value="Bacteria"/>
</dbReference>
<dbReference type="Pfam" id="PF02357">
    <property type="entry name" value="NusG"/>
    <property type="match status" value="1"/>
</dbReference>
<proteinExistence type="inferred from homology"/>
<dbReference type="GO" id="GO:0001073">
    <property type="term" value="F:transcription antitermination factor activity, DNA binding"/>
    <property type="evidence" value="ECO:0007669"/>
    <property type="project" value="UniProtKB-UniRule"/>
</dbReference>
<protein>
    <recommendedName>
        <fullName evidence="4">Transcription antitermination protein RfaH</fullName>
    </recommendedName>
</protein>
<dbReference type="SMART" id="SM00738">
    <property type="entry name" value="NGN"/>
    <property type="match status" value="1"/>
</dbReference>
<keyword evidence="3 4" id="KW-0804">Transcription</keyword>
<dbReference type="OrthoDB" id="9790639at2"/>
<evidence type="ECO:0000313" key="6">
    <source>
        <dbReference type="EMBL" id="AEG96530.1"/>
    </source>
</evidence>
<keyword evidence="2 4" id="KW-0805">Transcription regulation</keyword>
<accession>A0A0H3FM86</accession>
<dbReference type="PANTHER" id="PTHR30265:SF7">
    <property type="entry name" value="TRANSCRIPTION ANTITERMINATION PROTEIN RFAH"/>
    <property type="match status" value="1"/>
</dbReference>
<evidence type="ECO:0000256" key="2">
    <source>
        <dbReference type="ARBA" id="ARBA00023015"/>
    </source>
</evidence>
<dbReference type="CDD" id="cd09892">
    <property type="entry name" value="NGN_SP_RfaH"/>
    <property type="match status" value="1"/>
</dbReference>
<organism evidence="6 7">
    <name type="scientific">Klebsiella aerogenes (strain ATCC 13048 / DSM 30053 / CCUG 1429 / JCM 1235 / KCTC 2190 / NBRC 13534 / NCIMB 10102 / NCTC 10006 / CDC 819-56)</name>
    <name type="common">Enterobacter aerogenes</name>
    <dbReference type="NCBI Taxonomy" id="1028307"/>
    <lineage>
        <taxon>Bacteria</taxon>
        <taxon>Pseudomonadati</taxon>
        <taxon>Pseudomonadota</taxon>
        <taxon>Gammaproteobacteria</taxon>
        <taxon>Enterobacterales</taxon>
        <taxon>Enterobacteriaceae</taxon>
        <taxon>Klebsiella/Raoultella group</taxon>
        <taxon>Klebsiella</taxon>
    </lineage>
</organism>
<dbReference type="HAMAP" id="MF_00951">
    <property type="entry name" value="RfaH"/>
    <property type="match status" value="1"/>
</dbReference>
<name>A0A0H3FM86_KLEAK</name>
<dbReference type="AlphaFoldDB" id="A0A0H3FM86"/>
<dbReference type="PANTHER" id="PTHR30265">
    <property type="entry name" value="RHO-INTERACTING TRANSCRIPTION TERMINATION FACTOR NUSG"/>
    <property type="match status" value="1"/>
</dbReference>
<dbReference type="HOGENOM" id="CLU_067287_5_0_6"/>
<dbReference type="InterPro" id="IPR036735">
    <property type="entry name" value="NGN_dom_sf"/>
</dbReference>
<evidence type="ECO:0000259" key="5">
    <source>
        <dbReference type="SMART" id="SM00738"/>
    </source>
</evidence>
<dbReference type="InterPro" id="IPR010215">
    <property type="entry name" value="Transcription_antiterm_RfaH"/>
</dbReference>
<keyword evidence="4" id="KW-0238">DNA-binding</keyword>
<keyword evidence="7" id="KW-1185">Reference proteome</keyword>
<evidence type="ECO:0000256" key="3">
    <source>
        <dbReference type="ARBA" id="ARBA00023163"/>
    </source>
</evidence>
<dbReference type="NCBIfam" id="TIGR01955">
    <property type="entry name" value="RfaH"/>
    <property type="match status" value="1"/>
</dbReference>
<dbReference type="PATRIC" id="fig|1028307.3.peg.1597"/>
<dbReference type="Proteomes" id="UP000008881">
    <property type="component" value="Chromosome"/>
</dbReference>
<comment type="subunit">
    <text evidence="4">Interacts with both the nontemplate DNA and the RNA polymerase (RNAP).</text>
</comment>
<reference evidence="6 7" key="1">
    <citation type="journal article" date="2012" name="J. Bacteriol.">
        <title>Complete genome sequence of Enterobacter aerogenes KCTC 2190.</title>
        <authorList>
            <person name="Shin S.H."/>
            <person name="Kim S."/>
            <person name="Kim J.Y."/>
            <person name="Lee S."/>
            <person name="Um Y."/>
            <person name="Oh M.K."/>
            <person name="Kim Y.R."/>
            <person name="Lee J."/>
            <person name="Yang K.S."/>
        </authorList>
    </citation>
    <scope>NUCLEOTIDE SEQUENCE [LARGE SCALE GENOMIC DNA]</scope>
    <source>
        <strain evidence="6 7">KCTC 2190</strain>
    </source>
</reference>
<dbReference type="EMBL" id="CP002824">
    <property type="protein sequence ID" value="AEG96530.1"/>
    <property type="molecule type" value="Genomic_DNA"/>
</dbReference>
<dbReference type="GO" id="GO:0006354">
    <property type="term" value="P:DNA-templated transcription elongation"/>
    <property type="evidence" value="ECO:0007669"/>
    <property type="project" value="InterPro"/>
</dbReference>
<comment type="similarity">
    <text evidence="4">Belongs to the RfaH family.</text>
</comment>
<dbReference type="GO" id="GO:0003677">
    <property type="term" value="F:DNA binding"/>
    <property type="evidence" value="ECO:0007669"/>
    <property type="project" value="UniProtKB-UniRule"/>
</dbReference>
<feature type="domain" description="NusG-like N-terminal" evidence="5">
    <location>
        <begin position="1"/>
        <end position="100"/>
    </location>
</feature>
<dbReference type="RefSeq" id="WP_015703997.1">
    <property type="nucleotide sequence ID" value="NC_015663.1"/>
</dbReference>